<proteinExistence type="predicted"/>
<dbReference type="AlphaFoldDB" id="A0A3M5JC87"/>
<dbReference type="Proteomes" id="UP000276194">
    <property type="component" value="Unassembled WGS sequence"/>
</dbReference>
<accession>A0A3M5JC87</accession>
<comment type="caution">
    <text evidence="1">The sequence shown here is derived from an EMBL/GenBank/DDBJ whole genome shotgun (WGS) entry which is preliminary data.</text>
</comment>
<evidence type="ECO:0000313" key="1">
    <source>
        <dbReference type="EMBL" id="RMT20450.1"/>
    </source>
</evidence>
<gene>
    <name evidence="1" type="ORF">ALP52_00591</name>
</gene>
<dbReference type="EMBL" id="RBTD01000214">
    <property type="protein sequence ID" value="RMT20450.1"/>
    <property type="molecule type" value="Genomic_DNA"/>
</dbReference>
<evidence type="ECO:0000313" key="2">
    <source>
        <dbReference type="Proteomes" id="UP000276194"/>
    </source>
</evidence>
<dbReference type="RefSeq" id="WP_122322247.1">
    <property type="nucleotide sequence ID" value="NZ_RBTD01000214.1"/>
</dbReference>
<organism evidence="1 2">
    <name type="scientific">Pseudomonas amygdali pv. mori</name>
    <dbReference type="NCBI Taxonomy" id="34065"/>
    <lineage>
        <taxon>Bacteria</taxon>
        <taxon>Pseudomonadati</taxon>
        <taxon>Pseudomonadota</taxon>
        <taxon>Gammaproteobacteria</taxon>
        <taxon>Pseudomonadales</taxon>
        <taxon>Pseudomonadaceae</taxon>
        <taxon>Pseudomonas</taxon>
        <taxon>Pseudomonas amygdali</taxon>
    </lineage>
</organism>
<reference evidence="1 2" key="1">
    <citation type="submission" date="2018-08" db="EMBL/GenBank/DDBJ databases">
        <title>Recombination of ecologically and evolutionarily significant loci maintains genetic cohesion in the Pseudomonas syringae species complex.</title>
        <authorList>
            <person name="Dillon M."/>
            <person name="Thakur S."/>
            <person name="Almeida R.N.D."/>
            <person name="Weir B.S."/>
            <person name="Guttman D.S."/>
        </authorList>
    </citation>
    <scope>NUCLEOTIDE SEQUENCE [LARGE SCALE GENOMIC DNA]</scope>
    <source>
        <strain evidence="1 2">ICMP 6941</strain>
    </source>
</reference>
<name>A0A3M5JC87_PSEA0</name>
<protein>
    <submittedName>
        <fullName evidence="1">Uncharacterized protein</fullName>
    </submittedName>
</protein>
<sequence length="77" mass="8809">MSQLDELDKSMATISEIADLLEAQIGSCERGRMPLVTWVTNQFRSPEDLEKAARNFPQLPSDLRMDYAAWIHSFKHA</sequence>